<feature type="binding site" evidence="9">
    <location>
        <position position="223"/>
    </location>
    <ligand>
        <name>1-deoxy-D-xylulose 5-phosphate</name>
        <dbReference type="ChEBI" id="CHEBI:57792"/>
    </ligand>
</feature>
<comment type="caution">
    <text evidence="13">The sequence shown here is derived from an EMBL/GenBank/DDBJ whole genome shotgun (WGS) entry which is preliminary data.</text>
</comment>
<dbReference type="InterPro" id="IPR036169">
    <property type="entry name" value="DXPR_C_sf"/>
</dbReference>
<evidence type="ECO:0000256" key="9">
    <source>
        <dbReference type="HAMAP-Rule" id="MF_00183"/>
    </source>
</evidence>
<dbReference type="GO" id="GO:0030604">
    <property type="term" value="F:1-deoxy-D-xylulose-5-phosphate reductoisomerase activity"/>
    <property type="evidence" value="ECO:0007669"/>
    <property type="project" value="UniProtKB-UniRule"/>
</dbReference>
<dbReference type="Pfam" id="PF08436">
    <property type="entry name" value="DXP_redisom_C"/>
    <property type="match status" value="1"/>
</dbReference>
<evidence type="ECO:0000256" key="5">
    <source>
        <dbReference type="ARBA" id="ARBA00023002"/>
    </source>
</evidence>
<dbReference type="HAMAP" id="MF_00183">
    <property type="entry name" value="DXP_reductoisom"/>
    <property type="match status" value="1"/>
</dbReference>
<dbReference type="GO" id="GO:0070402">
    <property type="term" value="F:NADPH binding"/>
    <property type="evidence" value="ECO:0007669"/>
    <property type="project" value="InterPro"/>
</dbReference>
<sequence length="399" mass="42017">MTAFQRVVVLGSTGSIGESTLDVIARHPDRLAVYALSAYSRMERLAQQAQASGAAVVVVPDDAARKQFTAACTGKQPMPEIRVGAQALADTAADPECDSVMAAIVGAAGLPAALAAARSGKRVLLANKEALVAAGSLFMQAIRDHGAELLPIDSEHNAIFQCLPHGGRAQAPDAPAPGVRRLLLTASGGPFRGRDLEDLHDVTPAQACAHPNWSMGRKISVDSATMLNKGLEVIEAHWLFAMPADRIEVVVHPQSVVHSMVEYDDGSVLAQLGQPDMRTPIAYGLGFPDRLASGVGPLDLTRLGRLDFEKPDLTRFPCLALSFAALRAGQGACVALNAANEVAVAAFLDGRLPYTWIARVIEATLEWQAARASVTLNSLDEVLALDADARIFAGNLGLA</sequence>
<evidence type="ECO:0000256" key="2">
    <source>
        <dbReference type="ARBA" id="ARBA00006825"/>
    </source>
</evidence>
<dbReference type="Gene3D" id="3.40.50.720">
    <property type="entry name" value="NAD(P)-binding Rossmann-like Domain"/>
    <property type="match status" value="1"/>
</dbReference>
<evidence type="ECO:0000259" key="12">
    <source>
        <dbReference type="Pfam" id="PF13288"/>
    </source>
</evidence>
<dbReference type="InterPro" id="IPR003821">
    <property type="entry name" value="DXP_reductoisomerase"/>
</dbReference>
<feature type="binding site" evidence="9">
    <location>
        <position position="128"/>
    </location>
    <ligand>
        <name>1-deoxy-D-xylulose 5-phosphate</name>
        <dbReference type="ChEBI" id="CHEBI:57792"/>
    </ligand>
</feature>
<feature type="binding site" evidence="9">
    <location>
        <position position="187"/>
    </location>
    <ligand>
        <name>1-deoxy-D-xylulose 5-phosphate</name>
        <dbReference type="ChEBI" id="CHEBI:57792"/>
    </ligand>
</feature>
<evidence type="ECO:0000256" key="3">
    <source>
        <dbReference type="ARBA" id="ARBA00022723"/>
    </source>
</evidence>
<keyword evidence="4 9" id="KW-0521">NADP</keyword>
<dbReference type="PIRSF" id="PIRSF006205">
    <property type="entry name" value="Dxp_reductismrs"/>
    <property type="match status" value="1"/>
</dbReference>
<keyword evidence="5 9" id="KW-0560">Oxidoreductase</keyword>
<name>A0A2S5GJ80_9BURK</name>
<evidence type="ECO:0000256" key="7">
    <source>
        <dbReference type="ARBA" id="ARBA00023229"/>
    </source>
</evidence>
<dbReference type="OrthoDB" id="9806546at2"/>
<feature type="binding site" evidence="9">
    <location>
        <position position="155"/>
    </location>
    <ligand>
        <name>Mn(2+)</name>
        <dbReference type="ChEBI" id="CHEBI:29035"/>
    </ligand>
</feature>
<dbReference type="Proteomes" id="UP000239990">
    <property type="component" value="Unassembled WGS sequence"/>
</dbReference>
<proteinExistence type="inferred from homology"/>
<evidence type="ECO:0000313" key="13">
    <source>
        <dbReference type="EMBL" id="PPA72974.1"/>
    </source>
</evidence>
<comment type="cofactor">
    <cofactor evidence="9">
        <name>Mg(2+)</name>
        <dbReference type="ChEBI" id="CHEBI:18420"/>
    </cofactor>
    <cofactor evidence="9">
        <name>Mn(2+)</name>
        <dbReference type="ChEBI" id="CHEBI:29035"/>
    </cofactor>
</comment>
<evidence type="ECO:0000259" key="10">
    <source>
        <dbReference type="Pfam" id="PF02670"/>
    </source>
</evidence>
<dbReference type="EMBL" id="PREU01000018">
    <property type="protein sequence ID" value="PPA72974.1"/>
    <property type="molecule type" value="Genomic_DNA"/>
</dbReference>
<dbReference type="NCBIfam" id="TIGR00243">
    <property type="entry name" value="Dxr"/>
    <property type="match status" value="1"/>
</dbReference>
<feature type="binding site" evidence="9">
    <location>
        <position position="229"/>
    </location>
    <ligand>
        <name>1-deoxy-D-xylulose 5-phosphate</name>
        <dbReference type="ChEBI" id="CHEBI:57792"/>
    </ligand>
</feature>
<dbReference type="EC" id="1.1.1.267" evidence="9"/>
<feature type="binding site" evidence="9">
    <location>
        <position position="15"/>
    </location>
    <ligand>
        <name>NADPH</name>
        <dbReference type="ChEBI" id="CHEBI:57783"/>
    </ligand>
</feature>
<dbReference type="NCBIfam" id="NF009114">
    <property type="entry name" value="PRK12464.1"/>
    <property type="match status" value="1"/>
</dbReference>
<feature type="binding site" evidence="9">
    <location>
        <position position="153"/>
    </location>
    <ligand>
        <name>Mn(2+)</name>
        <dbReference type="ChEBI" id="CHEBI:29035"/>
    </ligand>
</feature>
<evidence type="ECO:0000256" key="1">
    <source>
        <dbReference type="ARBA" id="ARBA00005094"/>
    </source>
</evidence>
<dbReference type="Gene3D" id="1.10.1740.10">
    <property type="match status" value="1"/>
</dbReference>
<dbReference type="SUPFAM" id="SSF51735">
    <property type="entry name" value="NAD(P)-binding Rossmann-fold domains"/>
    <property type="match status" value="1"/>
</dbReference>
<dbReference type="Pfam" id="PF13288">
    <property type="entry name" value="DXPR_C"/>
    <property type="match status" value="1"/>
</dbReference>
<evidence type="ECO:0000259" key="11">
    <source>
        <dbReference type="Pfam" id="PF08436"/>
    </source>
</evidence>
<dbReference type="UniPathway" id="UPA00056">
    <property type="reaction ID" value="UER00092"/>
</dbReference>
<dbReference type="FunFam" id="3.40.50.720:FF:000045">
    <property type="entry name" value="1-deoxy-D-xylulose 5-phosphate reductoisomerase"/>
    <property type="match status" value="1"/>
</dbReference>
<keyword evidence="6 9" id="KW-0464">Manganese</keyword>
<dbReference type="SUPFAM" id="SSF55347">
    <property type="entry name" value="Glyceraldehyde-3-phosphate dehydrogenase-like, C-terminal domain"/>
    <property type="match status" value="1"/>
</dbReference>
<dbReference type="InterPro" id="IPR026877">
    <property type="entry name" value="DXPR_C"/>
</dbReference>
<feature type="binding site" evidence="9">
    <location>
        <position position="154"/>
    </location>
    <ligand>
        <name>1-deoxy-D-xylulose 5-phosphate</name>
        <dbReference type="ChEBI" id="CHEBI:57792"/>
    </ligand>
</feature>
<dbReference type="GO" id="GO:0016853">
    <property type="term" value="F:isomerase activity"/>
    <property type="evidence" value="ECO:0007669"/>
    <property type="project" value="UniProtKB-KW"/>
</dbReference>
<feature type="domain" description="DXP reductoisomerase C-terminal" evidence="12">
    <location>
        <begin position="272"/>
        <end position="390"/>
    </location>
</feature>
<dbReference type="PANTHER" id="PTHR30525:SF0">
    <property type="entry name" value="1-DEOXY-D-XYLULOSE 5-PHOSPHATE REDUCTOISOMERASE, CHLOROPLASTIC"/>
    <property type="match status" value="1"/>
</dbReference>
<feature type="binding site" evidence="9">
    <location>
        <position position="232"/>
    </location>
    <ligand>
        <name>Mn(2+)</name>
        <dbReference type="ChEBI" id="CHEBI:29035"/>
    </ligand>
</feature>
<dbReference type="InterPro" id="IPR013644">
    <property type="entry name" value="DXP_reductoisomerase_C"/>
</dbReference>
<accession>A0A2S5GJ80</accession>
<protein>
    <recommendedName>
        <fullName evidence="9">1-deoxy-D-xylulose 5-phosphate reductoisomerase</fullName>
        <shortName evidence="9">DXP reductoisomerase</shortName>
        <ecNumber evidence="9">1.1.1.267</ecNumber>
    </recommendedName>
    <alternativeName>
        <fullName evidence="9">1-deoxyxylulose-5-phosphate reductoisomerase</fullName>
    </alternativeName>
    <alternativeName>
        <fullName evidence="9">2-C-methyl-D-erythritol 4-phosphate synthase</fullName>
    </alternativeName>
</protein>
<dbReference type="PANTHER" id="PTHR30525">
    <property type="entry name" value="1-DEOXY-D-XYLULOSE 5-PHOSPHATE REDUCTOISOMERASE"/>
    <property type="match status" value="1"/>
</dbReference>
<evidence type="ECO:0000256" key="4">
    <source>
        <dbReference type="ARBA" id="ARBA00022857"/>
    </source>
</evidence>
<comment type="pathway">
    <text evidence="1 9">Isoprenoid biosynthesis; isopentenyl diphosphate biosynthesis via DXP pathway; isopentenyl diphosphate from 1-deoxy-D-xylulose 5-phosphate: step 1/6.</text>
</comment>
<feature type="binding site" evidence="9">
    <location>
        <position position="14"/>
    </location>
    <ligand>
        <name>NADPH</name>
        <dbReference type="ChEBI" id="CHEBI:57783"/>
    </ligand>
</feature>
<feature type="binding site" evidence="9">
    <location>
        <position position="216"/>
    </location>
    <ligand>
        <name>NADPH</name>
        <dbReference type="ChEBI" id="CHEBI:57783"/>
    </ligand>
</feature>
<keyword evidence="3 9" id="KW-0479">Metal-binding</keyword>
<dbReference type="Pfam" id="PF02670">
    <property type="entry name" value="DXP_reductoisom"/>
    <property type="match status" value="1"/>
</dbReference>
<feature type="binding site" evidence="9">
    <location>
        <position position="13"/>
    </location>
    <ligand>
        <name>NADPH</name>
        <dbReference type="ChEBI" id="CHEBI:57783"/>
    </ligand>
</feature>
<feature type="domain" description="1-deoxy-D-xylulose 5-phosphate reductoisomerase N-terminal" evidence="10">
    <location>
        <begin position="7"/>
        <end position="135"/>
    </location>
</feature>
<dbReference type="InterPro" id="IPR036291">
    <property type="entry name" value="NAD(P)-bd_dom_sf"/>
</dbReference>
<feature type="domain" description="1-deoxy-D-xylulose 5-phosphate reductoisomerase C-terminal" evidence="11">
    <location>
        <begin position="149"/>
        <end position="240"/>
    </location>
</feature>
<reference evidence="13 14" key="1">
    <citation type="submission" date="2018-02" db="EMBL/GenBank/DDBJ databases">
        <title>Draft Genome of Achromobacter spanius stain 6.</title>
        <authorList>
            <person name="Gunasekera T.S."/>
            <person name="Radwan O."/>
            <person name="Ruiz O.N."/>
        </authorList>
    </citation>
    <scope>NUCLEOTIDE SEQUENCE [LARGE SCALE GENOMIC DNA]</scope>
    <source>
        <strain evidence="13 14">6</strain>
    </source>
</reference>
<comment type="catalytic activity">
    <reaction evidence="8">
        <text>2-C-methyl-D-erythritol 4-phosphate + NADP(+) = 1-deoxy-D-xylulose 5-phosphate + NADPH + H(+)</text>
        <dbReference type="Rhea" id="RHEA:13717"/>
        <dbReference type="ChEBI" id="CHEBI:15378"/>
        <dbReference type="ChEBI" id="CHEBI:57783"/>
        <dbReference type="ChEBI" id="CHEBI:57792"/>
        <dbReference type="ChEBI" id="CHEBI:58262"/>
        <dbReference type="ChEBI" id="CHEBI:58349"/>
        <dbReference type="EC" id="1.1.1.267"/>
    </reaction>
    <physiologicalReaction direction="right-to-left" evidence="8">
        <dbReference type="Rhea" id="RHEA:13719"/>
    </physiologicalReaction>
</comment>
<feature type="binding site" evidence="9">
    <location>
        <position position="155"/>
    </location>
    <ligand>
        <name>1-deoxy-D-xylulose 5-phosphate</name>
        <dbReference type="ChEBI" id="CHEBI:57792"/>
    </ligand>
</feature>
<feature type="binding site" evidence="9">
    <location>
        <position position="16"/>
    </location>
    <ligand>
        <name>NADPH</name>
        <dbReference type="ChEBI" id="CHEBI:57783"/>
    </ligand>
</feature>
<dbReference type="RefSeq" id="WP_104145641.1">
    <property type="nucleotide sequence ID" value="NZ_PREU01000018.1"/>
</dbReference>
<dbReference type="GO" id="GO:0030145">
    <property type="term" value="F:manganese ion binding"/>
    <property type="evidence" value="ECO:0007669"/>
    <property type="project" value="TreeGrafter"/>
</dbReference>
<evidence type="ECO:0000256" key="6">
    <source>
        <dbReference type="ARBA" id="ARBA00023211"/>
    </source>
</evidence>
<feature type="binding site" evidence="9">
    <location>
        <position position="127"/>
    </location>
    <ligand>
        <name>NADPH</name>
        <dbReference type="ChEBI" id="CHEBI:57783"/>
    </ligand>
</feature>
<keyword evidence="9" id="KW-0460">Magnesium</keyword>
<feature type="binding site" evidence="9">
    <location>
        <position position="232"/>
    </location>
    <ligand>
        <name>1-deoxy-D-xylulose 5-phosphate</name>
        <dbReference type="ChEBI" id="CHEBI:57792"/>
    </ligand>
</feature>
<dbReference type="AlphaFoldDB" id="A0A2S5GJ80"/>
<dbReference type="InterPro" id="IPR013512">
    <property type="entry name" value="DXP_reductoisomerase_N"/>
</dbReference>
<comment type="caution">
    <text evidence="9">Lacks conserved residue(s) required for the propagation of feature annotation.</text>
</comment>
<gene>
    <name evidence="9" type="primary">dxr</name>
    <name evidence="13" type="ORF">C4E15_27675</name>
</gene>
<feature type="binding site" evidence="9">
    <location>
        <position position="210"/>
    </location>
    <ligand>
        <name>1-deoxy-D-xylulose 5-phosphate</name>
        <dbReference type="ChEBI" id="CHEBI:57792"/>
    </ligand>
</feature>
<comment type="similarity">
    <text evidence="2 9">Belongs to the DXR family.</text>
</comment>
<evidence type="ECO:0000256" key="8">
    <source>
        <dbReference type="ARBA" id="ARBA00048543"/>
    </source>
</evidence>
<dbReference type="GO" id="GO:0051484">
    <property type="term" value="P:isopentenyl diphosphate biosynthetic process, methylerythritol 4-phosphate pathway involved in terpenoid biosynthetic process"/>
    <property type="evidence" value="ECO:0007669"/>
    <property type="project" value="UniProtKB-ARBA"/>
</dbReference>
<feature type="binding site" evidence="9">
    <location>
        <position position="129"/>
    </location>
    <ligand>
        <name>NADPH</name>
        <dbReference type="ChEBI" id="CHEBI:57783"/>
    </ligand>
</feature>
<feature type="binding site" evidence="9">
    <location>
        <position position="228"/>
    </location>
    <ligand>
        <name>1-deoxy-D-xylulose 5-phosphate</name>
        <dbReference type="ChEBI" id="CHEBI:57792"/>
    </ligand>
</feature>
<dbReference type="SUPFAM" id="SSF69055">
    <property type="entry name" value="1-deoxy-D-xylulose-5-phosphate reductoisomerase, C-terminal domain"/>
    <property type="match status" value="1"/>
</dbReference>
<evidence type="ECO:0000313" key="14">
    <source>
        <dbReference type="Proteomes" id="UP000239990"/>
    </source>
</evidence>
<keyword evidence="13" id="KW-0413">Isomerase</keyword>
<organism evidence="13 14">
    <name type="scientific">Achromobacter spanius</name>
    <dbReference type="NCBI Taxonomy" id="217203"/>
    <lineage>
        <taxon>Bacteria</taxon>
        <taxon>Pseudomonadati</taxon>
        <taxon>Pseudomonadota</taxon>
        <taxon>Betaproteobacteria</taxon>
        <taxon>Burkholderiales</taxon>
        <taxon>Alcaligenaceae</taxon>
        <taxon>Achromobacter</taxon>
    </lineage>
</organism>
<keyword evidence="7 9" id="KW-0414">Isoprene biosynthesis</keyword>
<comment type="function">
    <text evidence="9">Catalyzes the NADPH-dependent rearrangement and reduction of 1-deoxy-D-xylulose-5-phosphate (DXP) to 2-C-methyl-D-erythritol 4-phosphate (MEP).</text>
</comment>